<dbReference type="PANTHER" id="PTHR43214">
    <property type="entry name" value="TWO-COMPONENT RESPONSE REGULATOR"/>
    <property type="match status" value="1"/>
</dbReference>
<dbReference type="GO" id="GO:0000160">
    <property type="term" value="P:phosphorelay signal transduction system"/>
    <property type="evidence" value="ECO:0007669"/>
    <property type="project" value="InterPro"/>
</dbReference>
<dbReference type="GO" id="GO:0006355">
    <property type="term" value="P:regulation of DNA-templated transcription"/>
    <property type="evidence" value="ECO:0007669"/>
    <property type="project" value="InterPro"/>
</dbReference>
<dbReference type="InterPro" id="IPR016032">
    <property type="entry name" value="Sig_transdc_resp-reg_C-effctor"/>
</dbReference>
<dbReference type="Pfam" id="PF00072">
    <property type="entry name" value="Response_reg"/>
    <property type="match status" value="1"/>
</dbReference>
<sequence length="208" mass="22394">MSDAVRILIVEDHAVVRQGLVALLNTVPEFTVVAQASDGDEGVALFKEHKPDVTLMDLRLPKQNGVETIGLIRAESPEARIIVLTTFDGDEDIYRALQAGAKGYLLKGMDGEVLMEAIRAVHAGKSRVPAVVAERLAGRLSGPSLTERETDVLKQIVLGRSNKEIGTALFISEATVKTHINSLLGKLGVSDRTQAARTALQRGIVHLD</sequence>
<dbReference type="InterPro" id="IPR001789">
    <property type="entry name" value="Sig_transdc_resp-reg_receiver"/>
</dbReference>
<name>A0A7Y9TU36_9BACT</name>
<evidence type="ECO:0000313" key="6">
    <source>
        <dbReference type="EMBL" id="NYF80548.1"/>
    </source>
</evidence>
<dbReference type="SUPFAM" id="SSF52172">
    <property type="entry name" value="CheY-like"/>
    <property type="match status" value="1"/>
</dbReference>
<feature type="domain" description="Response regulatory" evidence="5">
    <location>
        <begin position="6"/>
        <end position="122"/>
    </location>
</feature>
<dbReference type="PROSITE" id="PS00622">
    <property type="entry name" value="HTH_LUXR_1"/>
    <property type="match status" value="1"/>
</dbReference>
<dbReference type="PROSITE" id="PS50110">
    <property type="entry name" value="RESPONSE_REGULATORY"/>
    <property type="match status" value="1"/>
</dbReference>
<feature type="modified residue" description="4-aspartylphosphate" evidence="3">
    <location>
        <position position="57"/>
    </location>
</feature>
<gene>
    <name evidence="6" type="ORF">HDF17_002868</name>
</gene>
<feature type="domain" description="HTH luxR-type" evidence="4">
    <location>
        <begin position="138"/>
        <end position="203"/>
    </location>
</feature>
<dbReference type="SMART" id="SM00448">
    <property type="entry name" value="REC"/>
    <property type="match status" value="1"/>
</dbReference>
<dbReference type="RefSeq" id="WP_179492038.1">
    <property type="nucleotide sequence ID" value="NZ_JACCCW010000002.1"/>
</dbReference>
<dbReference type="EMBL" id="JACCCW010000002">
    <property type="protein sequence ID" value="NYF80548.1"/>
    <property type="molecule type" value="Genomic_DNA"/>
</dbReference>
<evidence type="ECO:0000313" key="7">
    <source>
        <dbReference type="Proteomes" id="UP000589520"/>
    </source>
</evidence>
<keyword evidence="2" id="KW-0238">DNA-binding</keyword>
<evidence type="ECO:0000256" key="3">
    <source>
        <dbReference type="PROSITE-ProRule" id="PRU00169"/>
    </source>
</evidence>
<evidence type="ECO:0000259" key="4">
    <source>
        <dbReference type="PROSITE" id="PS50043"/>
    </source>
</evidence>
<accession>A0A7Y9TU36</accession>
<reference evidence="6 7" key="1">
    <citation type="submission" date="2020-07" db="EMBL/GenBank/DDBJ databases">
        <title>Genomic Encyclopedia of Type Strains, Phase IV (KMG-V): Genome sequencing to study the core and pangenomes of soil and plant-associated prokaryotes.</title>
        <authorList>
            <person name="Whitman W."/>
        </authorList>
    </citation>
    <scope>NUCLEOTIDE SEQUENCE [LARGE SCALE GENOMIC DNA]</scope>
    <source>
        <strain evidence="6 7">X4EP2</strain>
    </source>
</reference>
<dbReference type="Proteomes" id="UP000589520">
    <property type="component" value="Unassembled WGS sequence"/>
</dbReference>
<organism evidence="6 7">
    <name type="scientific">Granulicella arctica</name>
    <dbReference type="NCBI Taxonomy" id="940613"/>
    <lineage>
        <taxon>Bacteria</taxon>
        <taxon>Pseudomonadati</taxon>
        <taxon>Acidobacteriota</taxon>
        <taxon>Terriglobia</taxon>
        <taxon>Terriglobales</taxon>
        <taxon>Acidobacteriaceae</taxon>
        <taxon>Granulicella</taxon>
    </lineage>
</organism>
<comment type="caution">
    <text evidence="6">The sequence shown here is derived from an EMBL/GenBank/DDBJ whole genome shotgun (WGS) entry which is preliminary data.</text>
</comment>
<dbReference type="InterPro" id="IPR011006">
    <property type="entry name" value="CheY-like_superfamily"/>
</dbReference>
<dbReference type="GO" id="GO:0003677">
    <property type="term" value="F:DNA binding"/>
    <property type="evidence" value="ECO:0007669"/>
    <property type="project" value="UniProtKB-KW"/>
</dbReference>
<protein>
    <submittedName>
        <fullName evidence="6">Two-component system NarL family response regulator</fullName>
    </submittedName>
</protein>
<dbReference type="InterPro" id="IPR000792">
    <property type="entry name" value="Tscrpt_reg_LuxR_C"/>
</dbReference>
<dbReference type="Pfam" id="PF00196">
    <property type="entry name" value="GerE"/>
    <property type="match status" value="1"/>
</dbReference>
<evidence type="ECO:0000259" key="5">
    <source>
        <dbReference type="PROSITE" id="PS50110"/>
    </source>
</evidence>
<dbReference type="CDD" id="cd06170">
    <property type="entry name" value="LuxR_C_like"/>
    <property type="match status" value="1"/>
</dbReference>
<dbReference type="PROSITE" id="PS50043">
    <property type="entry name" value="HTH_LUXR_2"/>
    <property type="match status" value="1"/>
</dbReference>
<dbReference type="SMART" id="SM00421">
    <property type="entry name" value="HTH_LUXR"/>
    <property type="match status" value="1"/>
</dbReference>
<dbReference type="AlphaFoldDB" id="A0A7Y9TU36"/>
<dbReference type="PRINTS" id="PR00038">
    <property type="entry name" value="HTHLUXR"/>
</dbReference>
<dbReference type="Gene3D" id="3.40.50.2300">
    <property type="match status" value="1"/>
</dbReference>
<keyword evidence="1 3" id="KW-0597">Phosphoprotein</keyword>
<evidence type="ECO:0000256" key="1">
    <source>
        <dbReference type="ARBA" id="ARBA00022553"/>
    </source>
</evidence>
<dbReference type="PANTHER" id="PTHR43214:SF43">
    <property type="entry name" value="TWO-COMPONENT RESPONSE REGULATOR"/>
    <property type="match status" value="1"/>
</dbReference>
<dbReference type="SUPFAM" id="SSF46894">
    <property type="entry name" value="C-terminal effector domain of the bipartite response regulators"/>
    <property type="match status" value="1"/>
</dbReference>
<evidence type="ECO:0000256" key="2">
    <source>
        <dbReference type="ARBA" id="ARBA00023125"/>
    </source>
</evidence>
<dbReference type="InterPro" id="IPR058245">
    <property type="entry name" value="NreC/VraR/RcsB-like_REC"/>
</dbReference>
<dbReference type="CDD" id="cd17535">
    <property type="entry name" value="REC_NarL-like"/>
    <property type="match status" value="1"/>
</dbReference>
<proteinExistence type="predicted"/>
<dbReference type="InterPro" id="IPR039420">
    <property type="entry name" value="WalR-like"/>
</dbReference>
<keyword evidence="7" id="KW-1185">Reference proteome</keyword>